<feature type="domain" description="Oxidoreductase-like" evidence="2">
    <location>
        <begin position="16"/>
        <end position="55"/>
    </location>
</feature>
<dbReference type="KEGG" id="bmu:Bmul_3807"/>
<dbReference type="eggNOG" id="ENOG5033A2I">
    <property type="taxonomic scope" value="Bacteria"/>
</dbReference>
<evidence type="ECO:0000256" key="1">
    <source>
        <dbReference type="SAM" id="MobiDB-lite"/>
    </source>
</evidence>
<dbReference type="PANTHER" id="PTHR21193:SF3">
    <property type="entry name" value="OXIDOREDUCTASE-LIKE DOMAIN-CONTAINING PROTEIN 1"/>
    <property type="match status" value="1"/>
</dbReference>
<protein>
    <recommendedName>
        <fullName evidence="2">Oxidoreductase-like domain-containing protein</fullName>
    </recommendedName>
</protein>
<dbReference type="InterPro" id="IPR039251">
    <property type="entry name" value="OXLD1"/>
</dbReference>
<evidence type="ECO:0000259" key="2">
    <source>
        <dbReference type="Pfam" id="PF09791"/>
    </source>
</evidence>
<dbReference type="STRING" id="395019.BMULJ_04711"/>
<sequence length="65" mass="7301">MSNAVSPDSSTDDPRPTPPRQPELEECCNSGCSPCIFDLYYEAMDEYRAALAAWEARHAKPESHR</sequence>
<evidence type="ECO:0000313" key="3">
    <source>
        <dbReference type="EMBL" id="BAG46558.1"/>
    </source>
</evidence>
<dbReference type="AlphaFoldDB" id="A0A0H3KNC8"/>
<dbReference type="Proteomes" id="UP000008815">
    <property type="component" value="Chromosome 2"/>
</dbReference>
<dbReference type="GeneID" id="89566393"/>
<accession>A0A0H3KNC8</accession>
<evidence type="ECO:0000313" key="4">
    <source>
        <dbReference type="Proteomes" id="UP000008815"/>
    </source>
</evidence>
<dbReference type="RefSeq" id="WP_006396667.1">
    <property type="nucleotide sequence ID" value="NC_010086.1"/>
</dbReference>
<gene>
    <name evidence="3" type="ordered locus">BMULJ_04711</name>
</gene>
<dbReference type="Pfam" id="PF09791">
    <property type="entry name" value="Oxidored-like"/>
    <property type="match status" value="1"/>
</dbReference>
<dbReference type="KEGG" id="bmj:BMULJ_04711"/>
<dbReference type="InterPro" id="IPR019180">
    <property type="entry name" value="Oxidoreductase-like_N"/>
</dbReference>
<keyword evidence="4" id="KW-1185">Reference proteome</keyword>
<dbReference type="EMBL" id="AP009386">
    <property type="protein sequence ID" value="BAG46558.1"/>
    <property type="molecule type" value="Genomic_DNA"/>
</dbReference>
<feature type="region of interest" description="Disordered" evidence="1">
    <location>
        <begin position="1"/>
        <end position="26"/>
    </location>
</feature>
<dbReference type="PANTHER" id="PTHR21193">
    <property type="entry name" value="OXIDOREDUCTASE-LIKE DOMAIN-CONTAINING PROTEIN 1"/>
    <property type="match status" value="1"/>
</dbReference>
<reference evidence="3 4" key="1">
    <citation type="submission" date="2007-04" db="EMBL/GenBank/DDBJ databases">
        <title>Complete genome sequence of Burkholderia multivorans ATCC 17616.</title>
        <authorList>
            <person name="Ohtsubo Y."/>
            <person name="Yamashita A."/>
            <person name="Kurokawa K."/>
            <person name="Takami H."/>
            <person name="Yuhara S."/>
            <person name="Nishiyama E."/>
            <person name="Endo R."/>
            <person name="Miyazaki R."/>
            <person name="Ono A."/>
            <person name="Yano K."/>
            <person name="Ito M."/>
            <person name="Sota M."/>
            <person name="Yuji N."/>
            <person name="Hattori M."/>
            <person name="Tsuda M."/>
        </authorList>
    </citation>
    <scope>NUCLEOTIDE SEQUENCE [LARGE SCALE GENOMIC DNA]</scope>
    <source>
        <strain evidence="4">ATCC 17616 / 249</strain>
    </source>
</reference>
<name>A0A0H3KNC8_BURM1</name>
<dbReference type="HOGENOM" id="CLU_200290_1_0_4"/>
<organism evidence="3 4">
    <name type="scientific">Burkholderia multivorans (strain ATCC 17616 / 249)</name>
    <dbReference type="NCBI Taxonomy" id="395019"/>
    <lineage>
        <taxon>Bacteria</taxon>
        <taxon>Pseudomonadati</taxon>
        <taxon>Pseudomonadota</taxon>
        <taxon>Betaproteobacteria</taxon>
        <taxon>Burkholderiales</taxon>
        <taxon>Burkholderiaceae</taxon>
        <taxon>Burkholderia</taxon>
        <taxon>Burkholderia cepacia complex</taxon>
    </lineage>
</organism>
<proteinExistence type="predicted"/>